<evidence type="ECO:0000313" key="3">
    <source>
        <dbReference type="Proteomes" id="UP000305675"/>
    </source>
</evidence>
<accession>A0A4U1BMD6</accession>
<gene>
    <name evidence="2" type="ORF">FCL42_11725</name>
</gene>
<name>A0A4U1BMD6_9GAMM</name>
<proteinExistence type="predicted"/>
<evidence type="ECO:0000313" key="2">
    <source>
        <dbReference type="EMBL" id="TKB54474.1"/>
    </source>
</evidence>
<dbReference type="EMBL" id="SWCJ01000008">
    <property type="protein sequence ID" value="TKB54474.1"/>
    <property type="molecule type" value="Genomic_DNA"/>
</dbReference>
<dbReference type="Pfam" id="PF01206">
    <property type="entry name" value="TusA"/>
    <property type="match status" value="1"/>
</dbReference>
<dbReference type="OrthoDB" id="9797352at2"/>
<dbReference type="SUPFAM" id="SSF64307">
    <property type="entry name" value="SirA-like"/>
    <property type="match status" value="1"/>
</dbReference>
<protein>
    <submittedName>
        <fullName evidence="2">Sulfurtransferase TusA family protein</fullName>
    </submittedName>
</protein>
<dbReference type="GO" id="GO:0016740">
    <property type="term" value="F:transferase activity"/>
    <property type="evidence" value="ECO:0007669"/>
    <property type="project" value="UniProtKB-KW"/>
</dbReference>
<keyword evidence="2" id="KW-0808">Transferase</keyword>
<dbReference type="InterPro" id="IPR036868">
    <property type="entry name" value="TusA-like_sf"/>
</dbReference>
<organism evidence="2 3">
    <name type="scientific">Ferrimonas aestuarii</name>
    <dbReference type="NCBI Taxonomy" id="2569539"/>
    <lineage>
        <taxon>Bacteria</taxon>
        <taxon>Pseudomonadati</taxon>
        <taxon>Pseudomonadota</taxon>
        <taxon>Gammaproteobacteria</taxon>
        <taxon>Alteromonadales</taxon>
        <taxon>Ferrimonadaceae</taxon>
        <taxon>Ferrimonas</taxon>
    </lineage>
</organism>
<dbReference type="InterPro" id="IPR001455">
    <property type="entry name" value="TusA-like"/>
</dbReference>
<reference evidence="2 3" key="1">
    <citation type="submission" date="2019-04" db="EMBL/GenBank/DDBJ databases">
        <authorList>
            <person name="Hwang J.C."/>
        </authorList>
    </citation>
    <scope>NUCLEOTIDE SEQUENCE [LARGE SCALE GENOMIC DNA]</scope>
    <source>
        <strain evidence="2 3">IMCC35002</strain>
    </source>
</reference>
<evidence type="ECO:0000259" key="1">
    <source>
        <dbReference type="Pfam" id="PF01206"/>
    </source>
</evidence>
<dbReference type="CDD" id="cd00291">
    <property type="entry name" value="SirA_YedF_YeeD"/>
    <property type="match status" value="1"/>
</dbReference>
<dbReference type="Gene3D" id="3.30.110.40">
    <property type="entry name" value="TusA-like domain"/>
    <property type="match status" value="1"/>
</dbReference>
<keyword evidence="3" id="KW-1185">Reference proteome</keyword>
<sequence>MSEVDLRHLQCPMAFVQAKLALRAMTPESRLKLRLRGSATVSDLLRYARSQGYAIETQTCHDDCNDITLIAPKFLEKV</sequence>
<feature type="domain" description="UPF0033" evidence="1">
    <location>
        <begin position="3"/>
        <end position="59"/>
    </location>
</feature>
<dbReference type="Proteomes" id="UP000305675">
    <property type="component" value="Unassembled WGS sequence"/>
</dbReference>
<dbReference type="RefSeq" id="WP_136863609.1">
    <property type="nucleotide sequence ID" value="NZ_SWCJ01000008.1"/>
</dbReference>
<comment type="caution">
    <text evidence="2">The sequence shown here is derived from an EMBL/GenBank/DDBJ whole genome shotgun (WGS) entry which is preliminary data.</text>
</comment>
<dbReference type="AlphaFoldDB" id="A0A4U1BMD6"/>